<organism evidence="1">
    <name type="scientific">Arundo donax</name>
    <name type="common">Giant reed</name>
    <name type="synonym">Donax arundinaceus</name>
    <dbReference type="NCBI Taxonomy" id="35708"/>
    <lineage>
        <taxon>Eukaryota</taxon>
        <taxon>Viridiplantae</taxon>
        <taxon>Streptophyta</taxon>
        <taxon>Embryophyta</taxon>
        <taxon>Tracheophyta</taxon>
        <taxon>Spermatophyta</taxon>
        <taxon>Magnoliopsida</taxon>
        <taxon>Liliopsida</taxon>
        <taxon>Poales</taxon>
        <taxon>Poaceae</taxon>
        <taxon>PACMAD clade</taxon>
        <taxon>Arundinoideae</taxon>
        <taxon>Arundineae</taxon>
        <taxon>Arundo</taxon>
    </lineage>
</organism>
<protein>
    <submittedName>
        <fullName evidence="1">Uncharacterized protein</fullName>
    </submittedName>
</protein>
<reference evidence="1" key="1">
    <citation type="submission" date="2014-09" db="EMBL/GenBank/DDBJ databases">
        <authorList>
            <person name="Magalhaes I.L.F."/>
            <person name="Oliveira U."/>
            <person name="Santos F.R."/>
            <person name="Vidigal T.H.D.A."/>
            <person name="Brescovit A.D."/>
            <person name="Santos A.J."/>
        </authorList>
    </citation>
    <scope>NUCLEOTIDE SEQUENCE</scope>
    <source>
        <tissue evidence="1">Shoot tissue taken approximately 20 cm above the soil surface</tissue>
    </source>
</reference>
<evidence type="ECO:0000313" key="1">
    <source>
        <dbReference type="EMBL" id="JAE03771.1"/>
    </source>
</evidence>
<name>A0A0A9F0V4_ARUDO</name>
<accession>A0A0A9F0V4</accession>
<dbReference type="EMBL" id="GBRH01194125">
    <property type="protein sequence ID" value="JAE03771.1"/>
    <property type="molecule type" value="Transcribed_RNA"/>
</dbReference>
<reference evidence="1" key="2">
    <citation type="journal article" date="2015" name="Data Brief">
        <title>Shoot transcriptome of the giant reed, Arundo donax.</title>
        <authorList>
            <person name="Barrero R.A."/>
            <person name="Guerrero F.D."/>
            <person name="Moolhuijzen P."/>
            <person name="Goolsby J.A."/>
            <person name="Tidwell J."/>
            <person name="Bellgard S.E."/>
            <person name="Bellgard M.I."/>
        </authorList>
    </citation>
    <scope>NUCLEOTIDE SEQUENCE</scope>
    <source>
        <tissue evidence="1">Shoot tissue taken approximately 20 cm above the soil surface</tissue>
    </source>
</reference>
<sequence length="83" mass="8716">MAGTLVEISCQKRWTTELRLASACSFSSAAGSCSIARSPLAELTVATAAMAALYRPYAAAGRCEGLGVGSSAWMSRRRQGKEK</sequence>
<proteinExistence type="predicted"/>
<dbReference type="AlphaFoldDB" id="A0A0A9F0V4"/>